<dbReference type="GO" id="GO:0005948">
    <property type="term" value="C:acetolactate synthase complex"/>
    <property type="evidence" value="ECO:0007669"/>
    <property type="project" value="TreeGrafter"/>
</dbReference>
<accession>A0A382REA6</accession>
<feature type="domain" description="Thiamine pyrophosphate enzyme central" evidence="2">
    <location>
        <begin position="163"/>
        <end position="298"/>
    </location>
</feature>
<feature type="non-terminal residue" evidence="4">
    <location>
        <position position="1"/>
    </location>
</feature>
<dbReference type="SUPFAM" id="SSF52467">
    <property type="entry name" value="DHS-like NAD/FAD-binding domain"/>
    <property type="match status" value="1"/>
</dbReference>
<dbReference type="EMBL" id="UINC01121124">
    <property type="protein sequence ID" value="SVC96054.1"/>
    <property type="molecule type" value="Genomic_DNA"/>
</dbReference>
<protein>
    <recommendedName>
        <fullName evidence="5">Thiamine pyrophosphate enzyme central domain-containing protein</fullName>
    </recommendedName>
</protein>
<dbReference type="GO" id="GO:0030976">
    <property type="term" value="F:thiamine pyrophosphate binding"/>
    <property type="evidence" value="ECO:0007669"/>
    <property type="project" value="InterPro"/>
</dbReference>
<dbReference type="GO" id="GO:0003984">
    <property type="term" value="F:acetolactate synthase activity"/>
    <property type="evidence" value="ECO:0007669"/>
    <property type="project" value="TreeGrafter"/>
</dbReference>
<dbReference type="GO" id="GO:0009099">
    <property type="term" value="P:L-valine biosynthetic process"/>
    <property type="evidence" value="ECO:0007669"/>
    <property type="project" value="TreeGrafter"/>
</dbReference>
<dbReference type="InterPro" id="IPR029061">
    <property type="entry name" value="THDP-binding"/>
</dbReference>
<dbReference type="GO" id="GO:0050660">
    <property type="term" value="F:flavin adenine dinucleotide binding"/>
    <property type="evidence" value="ECO:0007669"/>
    <property type="project" value="TreeGrafter"/>
</dbReference>
<dbReference type="PANTHER" id="PTHR18968:SF142">
    <property type="entry name" value="ACETOLACTATE SYNTHASE"/>
    <property type="match status" value="1"/>
</dbReference>
<dbReference type="InterPro" id="IPR012001">
    <property type="entry name" value="Thiamin_PyroP_enz_TPP-bd_dom"/>
</dbReference>
<dbReference type="Gene3D" id="3.40.50.970">
    <property type="match status" value="1"/>
</dbReference>
<dbReference type="InterPro" id="IPR012000">
    <property type="entry name" value="Thiamin_PyroP_enz_cen_dom"/>
</dbReference>
<dbReference type="Pfam" id="PF02776">
    <property type="entry name" value="TPP_enzyme_N"/>
    <property type="match status" value="1"/>
</dbReference>
<evidence type="ECO:0000256" key="1">
    <source>
        <dbReference type="ARBA" id="ARBA00007812"/>
    </source>
</evidence>
<dbReference type="Pfam" id="PF00205">
    <property type="entry name" value="TPP_enzyme_M"/>
    <property type="match status" value="1"/>
</dbReference>
<dbReference type="GO" id="GO:0000287">
    <property type="term" value="F:magnesium ion binding"/>
    <property type="evidence" value="ECO:0007669"/>
    <property type="project" value="InterPro"/>
</dbReference>
<evidence type="ECO:0000313" key="4">
    <source>
        <dbReference type="EMBL" id="SVC96054.1"/>
    </source>
</evidence>
<dbReference type="CDD" id="cd07035">
    <property type="entry name" value="TPP_PYR_POX_like"/>
    <property type="match status" value="1"/>
</dbReference>
<dbReference type="SUPFAM" id="SSF52518">
    <property type="entry name" value="Thiamin diphosphate-binding fold (THDP-binding)"/>
    <property type="match status" value="1"/>
</dbReference>
<evidence type="ECO:0008006" key="5">
    <source>
        <dbReference type="Google" id="ProtNLM"/>
    </source>
</evidence>
<proteinExistence type="inferred from homology"/>
<evidence type="ECO:0000259" key="3">
    <source>
        <dbReference type="Pfam" id="PF02776"/>
    </source>
</evidence>
<sequence>NDSIGHCEELKYFCFLHEQALAFAAEAYGQHTNFPGVGLVTSGPGSTNTITAVAAAYLDSTPCFFISGQAKRSNLKGDSGVRQMGSQEVDIVSMVQCITKYAVTIMNPENVRFHLEKAWQEATTGRMGPVWLDIPLDVQGAMIDGTNLKGYEPPVLPKNEIPIDEINAALKKSKRPLILAGNGIKLSGASNFVREFAEKYNIPMVLTWKMADFLDYNHPLNYGFPGTMGSRFSNFIVQNCDLLLILGSRLDTSLTAFNSADFGRNAFRIMIDIDPAETNKIENIDLKITMDVSEAMRTISQMTIKLPEHSKWLEYCSKLKN</sequence>
<reference evidence="4" key="1">
    <citation type="submission" date="2018-05" db="EMBL/GenBank/DDBJ databases">
        <authorList>
            <person name="Lanie J.A."/>
            <person name="Ng W.-L."/>
            <person name="Kazmierczak K.M."/>
            <person name="Andrzejewski T.M."/>
            <person name="Davidsen T.M."/>
            <person name="Wayne K.J."/>
            <person name="Tettelin H."/>
            <person name="Glass J.I."/>
            <person name="Rusch D."/>
            <person name="Podicherti R."/>
            <person name="Tsui H.-C.T."/>
            <person name="Winkler M.E."/>
        </authorList>
    </citation>
    <scope>NUCLEOTIDE SEQUENCE</scope>
</reference>
<dbReference type="InterPro" id="IPR029035">
    <property type="entry name" value="DHS-like_NAD/FAD-binding_dom"/>
</dbReference>
<feature type="non-terminal residue" evidence="4">
    <location>
        <position position="321"/>
    </location>
</feature>
<dbReference type="GO" id="GO:0009097">
    <property type="term" value="P:isoleucine biosynthetic process"/>
    <property type="evidence" value="ECO:0007669"/>
    <property type="project" value="TreeGrafter"/>
</dbReference>
<dbReference type="InterPro" id="IPR045229">
    <property type="entry name" value="TPP_enz"/>
</dbReference>
<organism evidence="4">
    <name type="scientific">marine metagenome</name>
    <dbReference type="NCBI Taxonomy" id="408172"/>
    <lineage>
        <taxon>unclassified sequences</taxon>
        <taxon>metagenomes</taxon>
        <taxon>ecological metagenomes</taxon>
    </lineage>
</organism>
<gene>
    <name evidence="4" type="ORF">METZ01_LOCUS348908</name>
</gene>
<comment type="similarity">
    <text evidence="1">Belongs to the TPP enzyme family.</text>
</comment>
<dbReference type="PANTHER" id="PTHR18968">
    <property type="entry name" value="THIAMINE PYROPHOSPHATE ENZYMES"/>
    <property type="match status" value="1"/>
</dbReference>
<dbReference type="AlphaFoldDB" id="A0A382REA6"/>
<feature type="domain" description="Thiamine pyrophosphate enzyme N-terminal TPP-binding" evidence="3">
    <location>
        <begin position="6"/>
        <end position="94"/>
    </location>
</feature>
<evidence type="ECO:0000259" key="2">
    <source>
        <dbReference type="Pfam" id="PF00205"/>
    </source>
</evidence>
<dbReference type="Gene3D" id="3.40.50.1220">
    <property type="entry name" value="TPP-binding domain"/>
    <property type="match status" value="1"/>
</dbReference>
<name>A0A382REA6_9ZZZZ</name>